<proteinExistence type="predicted"/>
<gene>
    <name evidence="1" type="ordered locus">Sulac_2892</name>
</gene>
<organism evidence="1 2">
    <name type="scientific">Sulfobacillus acidophilus (strain ATCC 700253 / DSM 10332 / NAL)</name>
    <dbReference type="NCBI Taxonomy" id="679936"/>
    <lineage>
        <taxon>Bacteria</taxon>
        <taxon>Bacillati</taxon>
        <taxon>Bacillota</taxon>
        <taxon>Clostridia</taxon>
        <taxon>Eubacteriales</taxon>
        <taxon>Clostridiales Family XVII. Incertae Sedis</taxon>
        <taxon>Sulfobacillus</taxon>
    </lineage>
</organism>
<keyword evidence="2" id="KW-1185">Reference proteome</keyword>
<protein>
    <submittedName>
        <fullName evidence="1">Uncharacterized protein</fullName>
    </submittedName>
</protein>
<accession>G8TZ83</accession>
<dbReference type="PATRIC" id="fig|679936.5.peg.2986"/>
<reference evidence="2" key="1">
    <citation type="submission" date="2011-12" db="EMBL/GenBank/DDBJ databases">
        <title>The complete genome of chromosome of Sulfobacillus acidophilus DSM 10332.</title>
        <authorList>
            <person name="Lucas S."/>
            <person name="Han J."/>
            <person name="Lapidus A."/>
            <person name="Bruce D."/>
            <person name="Goodwin L."/>
            <person name="Pitluck S."/>
            <person name="Peters L."/>
            <person name="Kyrpides N."/>
            <person name="Mavromatis K."/>
            <person name="Ivanova N."/>
            <person name="Mikhailova N."/>
            <person name="Chertkov O."/>
            <person name="Saunders E."/>
            <person name="Detter J.C."/>
            <person name="Tapia R."/>
            <person name="Han C."/>
            <person name="Land M."/>
            <person name="Hauser L."/>
            <person name="Markowitz V."/>
            <person name="Cheng J.-F."/>
            <person name="Hugenholtz P."/>
            <person name="Woyke T."/>
            <person name="Wu D."/>
            <person name="Pukall R."/>
            <person name="Gehrich-Schroeter G."/>
            <person name="Schneider S."/>
            <person name="Klenk H.-P."/>
            <person name="Eisen J.A."/>
        </authorList>
    </citation>
    <scope>NUCLEOTIDE SEQUENCE [LARGE SCALE GENOMIC DNA]</scope>
    <source>
        <strain evidence="2">ATCC 700253 / DSM 10332 / NAL</strain>
    </source>
</reference>
<evidence type="ECO:0000313" key="2">
    <source>
        <dbReference type="Proteomes" id="UP000005439"/>
    </source>
</evidence>
<dbReference type="Proteomes" id="UP000005439">
    <property type="component" value="Chromosome"/>
</dbReference>
<dbReference type="EMBL" id="CP003179">
    <property type="protein sequence ID" value="AEW06353.1"/>
    <property type="molecule type" value="Genomic_DNA"/>
</dbReference>
<dbReference type="HOGENOM" id="CLU_158021_0_0_9"/>
<name>G8TZ83_SULAD</name>
<dbReference type="KEGG" id="sap:Sulac_2892"/>
<evidence type="ECO:0000313" key="1">
    <source>
        <dbReference type="EMBL" id="AEW06353.1"/>
    </source>
</evidence>
<dbReference type="AlphaFoldDB" id="G8TZ83"/>
<reference evidence="1 2" key="2">
    <citation type="journal article" date="2012" name="Stand. Genomic Sci.">
        <title>Complete genome sequence of the moderately thermophilic mineral-sulfide-oxidizing firmicute Sulfobacillus acidophilus type strain (NAL(T)).</title>
        <authorList>
            <person name="Anderson I."/>
            <person name="Chertkov O."/>
            <person name="Chen A."/>
            <person name="Saunders E."/>
            <person name="Lapidus A."/>
            <person name="Nolan M."/>
            <person name="Lucas S."/>
            <person name="Hammon N."/>
            <person name="Deshpande S."/>
            <person name="Cheng J.F."/>
            <person name="Han C."/>
            <person name="Tapia R."/>
            <person name="Goodwin L.A."/>
            <person name="Pitluck S."/>
            <person name="Liolios K."/>
            <person name="Pagani I."/>
            <person name="Ivanova N."/>
            <person name="Mikhailova N."/>
            <person name="Pati A."/>
            <person name="Palaniappan K."/>
            <person name="Land M."/>
            <person name="Pan C."/>
            <person name="Rohde M."/>
            <person name="Pukall R."/>
            <person name="Goker M."/>
            <person name="Detter J.C."/>
            <person name="Woyke T."/>
            <person name="Bristow J."/>
            <person name="Eisen J.A."/>
            <person name="Markowitz V."/>
            <person name="Hugenholtz P."/>
            <person name="Kyrpides N.C."/>
            <person name="Klenk H.P."/>
            <person name="Mavromatis K."/>
        </authorList>
    </citation>
    <scope>NUCLEOTIDE SEQUENCE [LARGE SCALE GENOMIC DNA]</scope>
    <source>
        <strain evidence="2">ATCC 700253 / DSM 10332 / NAL</strain>
    </source>
</reference>
<sequence length="132" mass="15660">MQKPNSIRLWRLMWWSVRLAWAHNKKTRYRVRMRISEFLMNRWRFLAPESPPGLDWPLCQAIWLGSLLAARSLWRSPGRQESHIPRRLLWLFRLLGTGSGRAVAGAYLAWIRLAELAEESRRVGDSWRHTPS</sequence>